<sequence>MLDNRVHHSGGKASTQGRAPTPRLQGVIPKGWSPISELLVLVLTDGVSTHHGGKPVKTRGARKEAEKRDGVVGETRTSITRTATSLASGEF</sequence>
<evidence type="ECO:0000313" key="3">
    <source>
        <dbReference type="Proteomes" id="UP001627154"/>
    </source>
</evidence>
<feature type="region of interest" description="Disordered" evidence="1">
    <location>
        <begin position="47"/>
        <end position="91"/>
    </location>
</feature>
<feature type="compositionally biased region" description="Basic residues" evidence="1">
    <location>
        <begin position="51"/>
        <end position="60"/>
    </location>
</feature>
<evidence type="ECO:0000313" key="2">
    <source>
        <dbReference type="EMBL" id="KAL3394456.1"/>
    </source>
</evidence>
<dbReference type="AlphaFoldDB" id="A0ABD2WMT9"/>
<dbReference type="EMBL" id="JBJJXI010000092">
    <property type="protein sequence ID" value="KAL3394456.1"/>
    <property type="molecule type" value="Genomic_DNA"/>
</dbReference>
<feature type="compositionally biased region" description="Polar residues" evidence="1">
    <location>
        <begin position="75"/>
        <end position="91"/>
    </location>
</feature>
<reference evidence="2 3" key="1">
    <citation type="journal article" date="2024" name="bioRxiv">
        <title>A reference genome for Trichogramma kaykai: A tiny desert-dwelling parasitoid wasp with competing sex-ratio distorters.</title>
        <authorList>
            <person name="Culotta J."/>
            <person name="Lindsey A.R."/>
        </authorList>
    </citation>
    <scope>NUCLEOTIDE SEQUENCE [LARGE SCALE GENOMIC DNA]</scope>
    <source>
        <strain evidence="2 3">KSX58</strain>
    </source>
</reference>
<name>A0ABD2WMT9_9HYME</name>
<evidence type="ECO:0000256" key="1">
    <source>
        <dbReference type="SAM" id="MobiDB-lite"/>
    </source>
</evidence>
<feature type="compositionally biased region" description="Basic and acidic residues" evidence="1">
    <location>
        <begin position="61"/>
        <end position="71"/>
    </location>
</feature>
<keyword evidence="3" id="KW-1185">Reference proteome</keyword>
<protein>
    <submittedName>
        <fullName evidence="2">Uncharacterized protein</fullName>
    </submittedName>
</protein>
<accession>A0ABD2WMT9</accession>
<feature type="region of interest" description="Disordered" evidence="1">
    <location>
        <begin position="1"/>
        <end position="28"/>
    </location>
</feature>
<gene>
    <name evidence="2" type="ORF">TKK_011461</name>
</gene>
<dbReference type="Proteomes" id="UP001627154">
    <property type="component" value="Unassembled WGS sequence"/>
</dbReference>
<proteinExistence type="predicted"/>
<comment type="caution">
    <text evidence="2">The sequence shown here is derived from an EMBL/GenBank/DDBJ whole genome shotgun (WGS) entry which is preliminary data.</text>
</comment>
<organism evidence="2 3">
    <name type="scientific">Trichogramma kaykai</name>
    <dbReference type="NCBI Taxonomy" id="54128"/>
    <lineage>
        <taxon>Eukaryota</taxon>
        <taxon>Metazoa</taxon>
        <taxon>Ecdysozoa</taxon>
        <taxon>Arthropoda</taxon>
        <taxon>Hexapoda</taxon>
        <taxon>Insecta</taxon>
        <taxon>Pterygota</taxon>
        <taxon>Neoptera</taxon>
        <taxon>Endopterygota</taxon>
        <taxon>Hymenoptera</taxon>
        <taxon>Apocrita</taxon>
        <taxon>Proctotrupomorpha</taxon>
        <taxon>Chalcidoidea</taxon>
        <taxon>Trichogrammatidae</taxon>
        <taxon>Trichogramma</taxon>
    </lineage>
</organism>